<dbReference type="Gene3D" id="3.90.320.10">
    <property type="match status" value="1"/>
</dbReference>
<dbReference type="InterPro" id="IPR019080">
    <property type="entry name" value="YqaJ_viral_recombinase"/>
</dbReference>
<organism evidence="2 3">
    <name type="scientific">Alkalimarinus alittae</name>
    <dbReference type="NCBI Taxonomy" id="2961619"/>
    <lineage>
        <taxon>Bacteria</taxon>
        <taxon>Pseudomonadati</taxon>
        <taxon>Pseudomonadota</taxon>
        <taxon>Gammaproteobacteria</taxon>
        <taxon>Alteromonadales</taxon>
        <taxon>Alteromonadaceae</taxon>
        <taxon>Alkalimarinus</taxon>
    </lineage>
</organism>
<evidence type="ECO:0000313" key="3">
    <source>
        <dbReference type="Proteomes" id="UP001163739"/>
    </source>
</evidence>
<feature type="domain" description="YqaJ viral recombinase" evidence="1">
    <location>
        <begin position="16"/>
        <end position="152"/>
    </location>
</feature>
<protein>
    <submittedName>
        <fullName evidence="2">YqaJ viral recombinase family protein</fullName>
    </submittedName>
</protein>
<accession>A0ABY6N551</accession>
<dbReference type="InterPro" id="IPR017482">
    <property type="entry name" value="Lambda-type_endonuclease"/>
</dbReference>
<gene>
    <name evidence="2" type="ORF">NKI27_05775</name>
</gene>
<evidence type="ECO:0000313" key="2">
    <source>
        <dbReference type="EMBL" id="UZE97258.1"/>
    </source>
</evidence>
<dbReference type="NCBIfam" id="TIGR03033">
    <property type="entry name" value="phage_rel_nuc"/>
    <property type="match status" value="1"/>
</dbReference>
<reference evidence="2" key="1">
    <citation type="submission" date="2022-06" db="EMBL/GenBank/DDBJ databases">
        <title>Alkalimarinus sp. nov., isolated from gut of a Alitta virens.</title>
        <authorList>
            <person name="Yang A.I."/>
            <person name="Shin N.-R."/>
        </authorList>
    </citation>
    <scope>NUCLEOTIDE SEQUENCE</scope>
    <source>
        <strain evidence="2">A2M4</strain>
    </source>
</reference>
<dbReference type="SUPFAM" id="SSF52980">
    <property type="entry name" value="Restriction endonuclease-like"/>
    <property type="match status" value="1"/>
</dbReference>
<sequence>MPAKMIVVNLSQGTDEWLKWRSGGITATDIIIILGLSPHKTRWQLWAEKVGRINAPDISKNPNVIRGNRLEDDIRLLAEDRYGDILLPICGEFGEWPILRASFDGLDTALKPYEFKAPADSTYETLEQEGVNASTYKMYEAQVHAQCVVAGKREGQLIFYKEDGKDLDFTVTLTNEYAEHIINEAKIFWQMVVKKKPPALDPERDWFIPEKGETCFIWETKVGAWCMNNHRINTLKAELIALQQAQEPLQKEIIQLMGPYYQADIGGVKVSRFTKQGGIDYKEFLKDKFPGQDLSDELESYRKLSREETRFTRSSDELVNREEGEVITSVKAAYF</sequence>
<dbReference type="Pfam" id="PF09588">
    <property type="entry name" value="YqaJ"/>
    <property type="match status" value="1"/>
</dbReference>
<proteinExistence type="predicted"/>
<dbReference type="RefSeq" id="WP_265048737.1">
    <property type="nucleotide sequence ID" value="NZ_CP100390.1"/>
</dbReference>
<dbReference type="Proteomes" id="UP001163739">
    <property type="component" value="Chromosome"/>
</dbReference>
<dbReference type="InterPro" id="IPR011335">
    <property type="entry name" value="Restrct_endonuc-II-like"/>
</dbReference>
<evidence type="ECO:0000259" key="1">
    <source>
        <dbReference type="Pfam" id="PF09588"/>
    </source>
</evidence>
<keyword evidence="3" id="KW-1185">Reference proteome</keyword>
<dbReference type="InterPro" id="IPR011604">
    <property type="entry name" value="PDDEXK-like_dom_sf"/>
</dbReference>
<name>A0ABY6N551_9ALTE</name>
<dbReference type="EMBL" id="CP100390">
    <property type="protein sequence ID" value="UZE97258.1"/>
    <property type="molecule type" value="Genomic_DNA"/>
</dbReference>